<feature type="repeat" description="TPR" evidence="3">
    <location>
        <begin position="688"/>
        <end position="721"/>
    </location>
</feature>
<dbReference type="PRINTS" id="PR00364">
    <property type="entry name" value="DISEASERSIST"/>
</dbReference>
<evidence type="ECO:0000313" key="6">
    <source>
        <dbReference type="EMBL" id="PSF34939.1"/>
    </source>
</evidence>
<dbReference type="GO" id="GO:0043531">
    <property type="term" value="F:ADP binding"/>
    <property type="evidence" value="ECO:0007669"/>
    <property type="project" value="InterPro"/>
</dbReference>
<dbReference type="Pfam" id="PF13424">
    <property type="entry name" value="TPR_12"/>
    <property type="match status" value="5"/>
</dbReference>
<feature type="repeat" description="TPR" evidence="3">
    <location>
        <begin position="939"/>
        <end position="972"/>
    </location>
</feature>
<dbReference type="PANTHER" id="PTHR45641:SF19">
    <property type="entry name" value="NEPHROCYSTIN-3"/>
    <property type="match status" value="1"/>
</dbReference>
<feature type="repeat" description="TPR" evidence="3">
    <location>
        <begin position="562"/>
        <end position="595"/>
    </location>
</feature>
<reference evidence="6 7" key="1">
    <citation type="submission" date="2018-03" db="EMBL/GenBank/DDBJ databases">
        <title>The ancient ancestry and fast evolution of plastids.</title>
        <authorList>
            <person name="Moore K.R."/>
            <person name="Magnabosco C."/>
            <person name="Momper L."/>
            <person name="Gold D.A."/>
            <person name="Bosak T."/>
            <person name="Fournier G.P."/>
        </authorList>
    </citation>
    <scope>NUCLEOTIDE SEQUENCE [LARGE SCALE GENOMIC DNA]</scope>
    <source>
        <strain evidence="6 7">CCALA 016</strain>
    </source>
</reference>
<dbReference type="Proteomes" id="UP000239001">
    <property type="component" value="Unassembled WGS sequence"/>
</dbReference>
<accession>A0A2T1LUE5</accession>
<feature type="repeat" description="TPR" evidence="3">
    <location>
        <begin position="772"/>
        <end position="805"/>
    </location>
</feature>
<evidence type="ECO:0000313" key="7">
    <source>
        <dbReference type="Proteomes" id="UP000239001"/>
    </source>
</evidence>
<dbReference type="PROSITE" id="PS50293">
    <property type="entry name" value="TPR_REGION"/>
    <property type="match status" value="1"/>
</dbReference>
<reference evidence="6 7" key="2">
    <citation type="submission" date="2018-03" db="EMBL/GenBank/DDBJ databases">
        <authorList>
            <person name="Keele B.F."/>
        </authorList>
    </citation>
    <scope>NUCLEOTIDE SEQUENCE [LARGE SCALE GENOMIC DNA]</scope>
    <source>
        <strain evidence="6 7">CCALA 016</strain>
    </source>
</reference>
<dbReference type="InterPro" id="IPR011990">
    <property type="entry name" value="TPR-like_helical_dom_sf"/>
</dbReference>
<comment type="caution">
    <text evidence="6">The sequence shown here is derived from an EMBL/GenBank/DDBJ whole genome shotgun (WGS) entry which is preliminary data.</text>
</comment>
<feature type="domain" description="NB-ARC" evidence="5">
    <location>
        <begin position="97"/>
        <end position="258"/>
    </location>
</feature>
<keyword evidence="1" id="KW-0677">Repeat</keyword>
<feature type="region of interest" description="Disordered" evidence="4">
    <location>
        <begin position="1"/>
        <end position="31"/>
    </location>
</feature>
<dbReference type="InterPro" id="IPR002182">
    <property type="entry name" value="NB-ARC"/>
</dbReference>
<dbReference type="SUPFAM" id="SSF52540">
    <property type="entry name" value="P-loop containing nucleoside triphosphate hydrolases"/>
    <property type="match status" value="1"/>
</dbReference>
<dbReference type="Gene3D" id="1.25.40.10">
    <property type="entry name" value="Tetratricopeptide repeat domain"/>
    <property type="match status" value="3"/>
</dbReference>
<evidence type="ECO:0000259" key="5">
    <source>
        <dbReference type="Pfam" id="PF00931"/>
    </source>
</evidence>
<proteinExistence type="predicted"/>
<gene>
    <name evidence="6" type="ORF">C7H19_18205</name>
</gene>
<evidence type="ECO:0000256" key="1">
    <source>
        <dbReference type="ARBA" id="ARBA00022737"/>
    </source>
</evidence>
<dbReference type="PROSITE" id="PS50005">
    <property type="entry name" value="TPR"/>
    <property type="match status" value="5"/>
</dbReference>
<evidence type="ECO:0000256" key="3">
    <source>
        <dbReference type="PROSITE-ProRule" id="PRU00339"/>
    </source>
</evidence>
<feature type="repeat" description="TPR" evidence="3">
    <location>
        <begin position="520"/>
        <end position="553"/>
    </location>
</feature>
<keyword evidence="7" id="KW-1185">Reference proteome</keyword>
<dbReference type="EMBL" id="PXOH01000024">
    <property type="protein sequence ID" value="PSF34939.1"/>
    <property type="molecule type" value="Genomic_DNA"/>
</dbReference>
<dbReference type="InterPro" id="IPR027417">
    <property type="entry name" value="P-loop_NTPase"/>
</dbReference>
<dbReference type="Pfam" id="PF00931">
    <property type="entry name" value="NB-ARC"/>
    <property type="match status" value="1"/>
</dbReference>
<dbReference type="OrthoDB" id="420198at2"/>
<feature type="compositionally biased region" description="Basic and acidic residues" evidence="4">
    <location>
        <begin position="1"/>
        <end position="18"/>
    </location>
</feature>
<dbReference type="Pfam" id="PF13374">
    <property type="entry name" value="TPR_10"/>
    <property type="match status" value="2"/>
</dbReference>
<sequence>MNENREPHKQDDIFKPEEQDAQADHSNCNNSRLEGANIGNLAPRAKGNNLISASTIIDSTFIGTQNNYQQAPPTPPKGTPSNLPYSGVPEAHFVGRNDTLAELHKQLQQNNQLAICAVSGMGGIGKTELAVQYAIRHQDEYPGGLCWLPCRETNLLGTKIVNFALSIITKPIPHELKDLQEQINHCWNHWPEGTVLVIYDDVIDYAALAPYLPPRNKTQFKVLMTSRQKPGANYQRINLDVLDVEAALKLLRSLVGNERINAELEQAEGLCEWLGRLPLALELVGRYLAGDQELTIEKVQKRLESKSLAAKALILKNQGDTTAQLGVAAAFELSWEQLSEQAKELGCRLSLFAPAPIQWSLVEQCVIKTGNTEAWEDEQEELCELRNQELIEQNLLQISEHHEYRLHPLIREFFKAKHSEIENIDECKRDLCRVMVLIAKQVPEIIDLKLVSSLTFVVPHLVEVANNLLTWIENESLILPCQVLGKFYLSQSIYSEAENWYQKNRNIIFKQFDVNHLLTAIVQNDLADLYSLTGQYKKADEFYKKALNIKLEQLEDKHPDLANIYNNLGNLYVKINNYQEAQLLYQQALNIWSLEEQKNILNLATVYNNLALLDKTTENFNEARINHEKALELLEKQPVKDYNLLTQFQINLAEYYRTIGEFKKAQSIYEDAIKILVRQFGEKHYSSIAAFNNLALLYMDIGQYNDAEFLYQKALTLQKDVWGEKHCFLINTYTNLVTFYCEVGEYNKSDFYRERILELIELNLENNYLDIAKAYNNIAEYFSFKGDYEQADLYFNKALTILQKQEELNNNLLGTIYHNLGSLNYQEKKIKKAKNLFLKAKKFLQQSPEFGYITLMKLDNNLSLVYAEEENYKASLYFQKRALLMAENKLGKTHSTTLKFLLNLGCLYYKMKNFQAELIINKALSLIKINLGEKHPDMAINFYNLAVIFQSSGSYSQAITYYQKALEIAVHRLGEKHPHTTMIQNNYNTMLLELSEKETLKLLPEKKHKND</sequence>
<dbReference type="RefSeq" id="WP_106458347.1">
    <property type="nucleotide sequence ID" value="NZ_PXOH01000024.1"/>
</dbReference>
<dbReference type="SMART" id="SM00028">
    <property type="entry name" value="TPR"/>
    <property type="match status" value="9"/>
</dbReference>
<evidence type="ECO:0000256" key="4">
    <source>
        <dbReference type="SAM" id="MobiDB-lite"/>
    </source>
</evidence>
<protein>
    <submittedName>
        <fullName evidence="6">Tetratricopeptide repeat protein</fullName>
    </submittedName>
</protein>
<organism evidence="6 7">
    <name type="scientific">Aphanothece hegewaldii CCALA 016</name>
    <dbReference type="NCBI Taxonomy" id="2107694"/>
    <lineage>
        <taxon>Bacteria</taxon>
        <taxon>Bacillati</taxon>
        <taxon>Cyanobacteriota</taxon>
        <taxon>Cyanophyceae</taxon>
        <taxon>Oscillatoriophycideae</taxon>
        <taxon>Chroococcales</taxon>
        <taxon>Aphanothecaceae</taxon>
        <taxon>Aphanothece</taxon>
    </lineage>
</organism>
<dbReference type="InterPro" id="IPR019734">
    <property type="entry name" value="TPR_rpt"/>
</dbReference>
<name>A0A2T1LUE5_9CHRO</name>
<keyword evidence="2 3" id="KW-0802">TPR repeat</keyword>
<dbReference type="Gene3D" id="3.40.50.300">
    <property type="entry name" value="P-loop containing nucleotide triphosphate hydrolases"/>
    <property type="match status" value="1"/>
</dbReference>
<dbReference type="SUPFAM" id="SSF48452">
    <property type="entry name" value="TPR-like"/>
    <property type="match status" value="2"/>
</dbReference>
<dbReference type="PANTHER" id="PTHR45641">
    <property type="entry name" value="TETRATRICOPEPTIDE REPEAT PROTEIN (AFU_ORTHOLOGUE AFUA_6G03870)"/>
    <property type="match status" value="1"/>
</dbReference>
<evidence type="ECO:0000256" key="2">
    <source>
        <dbReference type="ARBA" id="ARBA00022803"/>
    </source>
</evidence>
<dbReference type="AlphaFoldDB" id="A0A2T1LUE5"/>